<dbReference type="Proteomes" id="UP000784294">
    <property type="component" value="Unassembled WGS sequence"/>
</dbReference>
<evidence type="ECO:0000256" key="5">
    <source>
        <dbReference type="SAM" id="MobiDB-lite"/>
    </source>
</evidence>
<evidence type="ECO:0000256" key="1">
    <source>
        <dbReference type="ARBA" id="ARBA00007631"/>
    </source>
</evidence>
<sequence length="365" mass="38080">MDSAHSYNDVDVLFSVDLSTSSSTMQRVKTTVLDALMSFLPSGAEEEFSMITAAASPPLIVAPASNLPLATAGFQLHPSLAEAELNEPTITVTNEEGGGEHCYGDIRKYEEEEDPLSIGRLKDEQNGDEEAAQLKDTKNNGCNLGEEEKEVKLGKEMTVLGLASDIDAGPSLRSHDVSCPPVKLILARALRSNSCNDLLLAAASAVVEDGVIRGPAKSYESTDTSGNPHSRPDPATVRQMVSHIAEAKWRSASPLSCQVSDASAASLPVPAASTSSVPTGRINYAPFRNSTSDPNSSLAAGRVFASAEATPSSRSVAGGSKSHGSGLGRLGKALCYSVSCLASPSAEQGLPQIPGERGIQLKSVQ</sequence>
<comment type="caution">
    <text evidence="6">The sequence shown here is derived from an EMBL/GenBank/DDBJ whole genome shotgun (WGS) entry which is preliminary data.</text>
</comment>
<comment type="catalytic activity">
    <reaction evidence="4">
        <text>RNA(n) + ATP = RNA(n)-3'-adenine ribonucleotide + diphosphate</text>
        <dbReference type="Rhea" id="RHEA:11332"/>
        <dbReference type="Rhea" id="RHEA-COMP:14527"/>
        <dbReference type="Rhea" id="RHEA-COMP:17347"/>
        <dbReference type="ChEBI" id="CHEBI:30616"/>
        <dbReference type="ChEBI" id="CHEBI:33019"/>
        <dbReference type="ChEBI" id="CHEBI:140395"/>
        <dbReference type="ChEBI" id="CHEBI:173115"/>
        <dbReference type="EC" id="2.7.7.19"/>
    </reaction>
    <physiologicalReaction direction="left-to-right" evidence="4">
        <dbReference type="Rhea" id="RHEA:11333"/>
    </physiologicalReaction>
</comment>
<protein>
    <recommendedName>
        <fullName evidence="2">polynucleotide adenylyltransferase</fullName>
        <ecNumber evidence="2">2.7.7.19</ecNumber>
    </recommendedName>
</protein>
<accession>A0A3S5A3F4</accession>
<proteinExistence type="inferred from homology"/>
<reference evidence="6" key="1">
    <citation type="submission" date="2018-11" db="EMBL/GenBank/DDBJ databases">
        <authorList>
            <consortium name="Pathogen Informatics"/>
        </authorList>
    </citation>
    <scope>NUCLEOTIDE SEQUENCE</scope>
</reference>
<dbReference type="EC" id="2.7.7.19" evidence="2"/>
<keyword evidence="7" id="KW-1185">Reference proteome</keyword>
<name>A0A3S5A3F4_9PLAT</name>
<dbReference type="AlphaFoldDB" id="A0A3S5A3F4"/>
<dbReference type="Pfam" id="PF07984">
    <property type="entry name" value="NTP_transf_7"/>
    <property type="match status" value="1"/>
</dbReference>
<evidence type="ECO:0000256" key="4">
    <source>
        <dbReference type="ARBA" id="ARBA00047933"/>
    </source>
</evidence>
<dbReference type="InterPro" id="IPR012937">
    <property type="entry name" value="TET5"/>
</dbReference>
<feature type="non-terminal residue" evidence="6">
    <location>
        <position position="365"/>
    </location>
</feature>
<feature type="region of interest" description="Disordered" evidence="5">
    <location>
        <begin position="345"/>
        <end position="365"/>
    </location>
</feature>
<gene>
    <name evidence="6" type="ORF">PXEA_LOCUS20131</name>
</gene>
<dbReference type="GO" id="GO:1990817">
    <property type="term" value="F:poly(A) RNA polymerase activity"/>
    <property type="evidence" value="ECO:0007669"/>
    <property type="project" value="UniProtKB-EC"/>
</dbReference>
<dbReference type="EMBL" id="CAAALY010082022">
    <property type="protein sequence ID" value="VEL26691.1"/>
    <property type="molecule type" value="Genomic_DNA"/>
</dbReference>
<keyword evidence="3" id="KW-0808">Transferase</keyword>
<evidence type="ECO:0000256" key="2">
    <source>
        <dbReference type="ARBA" id="ARBA00012388"/>
    </source>
</evidence>
<evidence type="ECO:0000313" key="7">
    <source>
        <dbReference type="Proteomes" id="UP000784294"/>
    </source>
</evidence>
<evidence type="ECO:0000256" key="3">
    <source>
        <dbReference type="ARBA" id="ARBA00022679"/>
    </source>
</evidence>
<evidence type="ECO:0000313" key="6">
    <source>
        <dbReference type="EMBL" id="VEL26691.1"/>
    </source>
</evidence>
<organism evidence="6 7">
    <name type="scientific">Protopolystoma xenopodis</name>
    <dbReference type="NCBI Taxonomy" id="117903"/>
    <lineage>
        <taxon>Eukaryota</taxon>
        <taxon>Metazoa</taxon>
        <taxon>Spiralia</taxon>
        <taxon>Lophotrochozoa</taxon>
        <taxon>Platyhelminthes</taxon>
        <taxon>Monogenea</taxon>
        <taxon>Polyopisthocotylea</taxon>
        <taxon>Polystomatidea</taxon>
        <taxon>Polystomatidae</taxon>
        <taxon>Protopolystoma</taxon>
    </lineage>
</organism>
<comment type="similarity">
    <text evidence="1">Belongs to the TENT family.</text>
</comment>